<dbReference type="NCBIfam" id="TIGR02937">
    <property type="entry name" value="sigma70-ECF"/>
    <property type="match status" value="1"/>
</dbReference>
<dbReference type="InterPro" id="IPR013325">
    <property type="entry name" value="RNA_pol_sigma_r2"/>
</dbReference>
<evidence type="ECO:0000256" key="5">
    <source>
        <dbReference type="SAM" id="MobiDB-lite"/>
    </source>
</evidence>
<dbReference type="Gene3D" id="1.10.10.10">
    <property type="entry name" value="Winged helix-like DNA-binding domain superfamily/Winged helix DNA-binding domain"/>
    <property type="match status" value="1"/>
</dbReference>
<feature type="region of interest" description="Disordered" evidence="5">
    <location>
        <begin position="77"/>
        <end position="98"/>
    </location>
</feature>
<dbReference type="GO" id="GO:0006352">
    <property type="term" value="P:DNA-templated transcription initiation"/>
    <property type="evidence" value="ECO:0007669"/>
    <property type="project" value="InterPro"/>
</dbReference>
<dbReference type="Proteomes" id="UP000198901">
    <property type="component" value="Unassembled WGS sequence"/>
</dbReference>
<comment type="similarity">
    <text evidence="1">Belongs to the sigma-70 factor family. ECF subfamily.</text>
</comment>
<evidence type="ECO:0000256" key="4">
    <source>
        <dbReference type="ARBA" id="ARBA00023163"/>
    </source>
</evidence>
<dbReference type="InterPro" id="IPR007627">
    <property type="entry name" value="RNA_pol_sigma70_r2"/>
</dbReference>
<keyword evidence="9" id="KW-1185">Reference proteome</keyword>
<dbReference type="PANTHER" id="PTHR43133">
    <property type="entry name" value="RNA POLYMERASE ECF-TYPE SIGMA FACTO"/>
    <property type="match status" value="1"/>
</dbReference>
<proteinExistence type="inferred from homology"/>
<feature type="domain" description="RNA polymerase sigma factor 70 region 4 type 2" evidence="7">
    <location>
        <begin position="105"/>
        <end position="156"/>
    </location>
</feature>
<dbReference type="InterPro" id="IPR013249">
    <property type="entry name" value="RNA_pol_sigma70_r4_t2"/>
</dbReference>
<dbReference type="Gene3D" id="1.10.1740.10">
    <property type="match status" value="1"/>
</dbReference>
<keyword evidence="4" id="KW-0804">Transcription</keyword>
<dbReference type="InterPro" id="IPR039425">
    <property type="entry name" value="RNA_pol_sigma-70-like"/>
</dbReference>
<name>A0A1G9XRV9_9BACT</name>
<dbReference type="PANTHER" id="PTHR43133:SF45">
    <property type="entry name" value="RNA POLYMERASE ECF-TYPE SIGMA FACTOR"/>
    <property type="match status" value="1"/>
</dbReference>
<dbReference type="OrthoDB" id="9780326at2"/>
<dbReference type="Pfam" id="PF04542">
    <property type="entry name" value="Sigma70_r2"/>
    <property type="match status" value="1"/>
</dbReference>
<evidence type="ECO:0000313" key="9">
    <source>
        <dbReference type="Proteomes" id="UP000198901"/>
    </source>
</evidence>
<evidence type="ECO:0000259" key="7">
    <source>
        <dbReference type="Pfam" id="PF08281"/>
    </source>
</evidence>
<dbReference type="RefSeq" id="WP_093208500.1">
    <property type="nucleotide sequence ID" value="NZ_FNGS01000011.1"/>
</dbReference>
<dbReference type="InterPro" id="IPR036388">
    <property type="entry name" value="WH-like_DNA-bd_sf"/>
</dbReference>
<evidence type="ECO:0000256" key="1">
    <source>
        <dbReference type="ARBA" id="ARBA00010641"/>
    </source>
</evidence>
<keyword evidence="2" id="KW-0805">Transcription regulation</keyword>
<dbReference type="AlphaFoldDB" id="A0A1G9XRV9"/>
<evidence type="ECO:0000259" key="6">
    <source>
        <dbReference type="Pfam" id="PF04542"/>
    </source>
</evidence>
<feature type="domain" description="RNA polymerase sigma-70 region 2" evidence="6">
    <location>
        <begin position="12"/>
        <end position="78"/>
    </location>
</feature>
<organism evidence="8 9">
    <name type="scientific">Siphonobacter aquaeclarae</name>
    <dbReference type="NCBI Taxonomy" id="563176"/>
    <lineage>
        <taxon>Bacteria</taxon>
        <taxon>Pseudomonadati</taxon>
        <taxon>Bacteroidota</taxon>
        <taxon>Cytophagia</taxon>
        <taxon>Cytophagales</taxon>
        <taxon>Cytophagaceae</taxon>
        <taxon>Siphonobacter</taxon>
    </lineage>
</organism>
<dbReference type="GO" id="GO:0003677">
    <property type="term" value="F:DNA binding"/>
    <property type="evidence" value="ECO:0007669"/>
    <property type="project" value="InterPro"/>
</dbReference>
<keyword evidence="3" id="KW-0731">Sigma factor</keyword>
<dbReference type="EMBL" id="FNGS01000011">
    <property type="protein sequence ID" value="SDM99251.1"/>
    <property type="molecule type" value="Genomic_DNA"/>
</dbReference>
<protein>
    <submittedName>
        <fullName evidence="8">RNA polymerase sigma-70 factor, ECF subfamily</fullName>
    </submittedName>
</protein>
<evidence type="ECO:0000256" key="2">
    <source>
        <dbReference type="ARBA" id="ARBA00023015"/>
    </source>
</evidence>
<dbReference type="InterPro" id="IPR013324">
    <property type="entry name" value="RNA_pol_sigma_r3/r4-like"/>
</dbReference>
<evidence type="ECO:0000256" key="3">
    <source>
        <dbReference type="ARBA" id="ARBA00023082"/>
    </source>
</evidence>
<reference evidence="8 9" key="1">
    <citation type="submission" date="2016-10" db="EMBL/GenBank/DDBJ databases">
        <authorList>
            <person name="de Groot N.N."/>
        </authorList>
    </citation>
    <scope>NUCLEOTIDE SEQUENCE [LARGE SCALE GENOMIC DNA]</scope>
    <source>
        <strain evidence="8 9">DSM 21668</strain>
    </source>
</reference>
<accession>A0A1G9XRV9</accession>
<dbReference type="GO" id="GO:0016987">
    <property type="term" value="F:sigma factor activity"/>
    <property type="evidence" value="ECO:0007669"/>
    <property type="project" value="UniProtKB-KW"/>
</dbReference>
<gene>
    <name evidence="8" type="ORF">SAMN04488090_4722</name>
</gene>
<dbReference type="STRING" id="563176.SAMN04488090_4722"/>
<dbReference type="InterPro" id="IPR014284">
    <property type="entry name" value="RNA_pol_sigma-70_dom"/>
</dbReference>
<evidence type="ECO:0000313" key="8">
    <source>
        <dbReference type="EMBL" id="SDM99251.1"/>
    </source>
</evidence>
<dbReference type="SUPFAM" id="SSF88946">
    <property type="entry name" value="Sigma2 domain of RNA polymerase sigma factors"/>
    <property type="match status" value="1"/>
</dbReference>
<dbReference type="Pfam" id="PF08281">
    <property type="entry name" value="Sigma70_r4_2"/>
    <property type="match status" value="1"/>
</dbReference>
<sequence>MNNREKEFLAHIDKHKGIIHKVARMYMDHPEDREDLFQEIILQLWKSYDHFQGESLFSSWMYKVSLNTALTYFKKEKRKPDRHGLSPEMEVAEDKSDSEKETQLDYFYRAVQELSPVEKALIFLFLEGQSHKDIAVNLGITEGNARVKLTRTKERLQEIIKRQGYEFR</sequence>
<dbReference type="SUPFAM" id="SSF88659">
    <property type="entry name" value="Sigma3 and sigma4 domains of RNA polymerase sigma factors"/>
    <property type="match status" value="1"/>
</dbReference>